<dbReference type="InterPro" id="IPR001648">
    <property type="entry name" value="Ribosomal_bS18"/>
</dbReference>
<dbReference type="HAMAP" id="MF_00270">
    <property type="entry name" value="Ribosomal_bS18"/>
    <property type="match status" value="1"/>
</dbReference>
<evidence type="ECO:0000256" key="1">
    <source>
        <dbReference type="ARBA" id="ARBA00005589"/>
    </source>
</evidence>
<protein>
    <recommendedName>
        <fullName evidence="4 5">Small ribosomal subunit protein bS18</fullName>
    </recommendedName>
</protein>
<dbReference type="PANTHER" id="PTHR13479">
    <property type="entry name" value="30S RIBOSOMAL PROTEIN S18"/>
    <property type="match status" value="1"/>
</dbReference>
<keyword evidence="5" id="KW-0699">rRNA-binding</keyword>
<evidence type="ECO:0000256" key="4">
    <source>
        <dbReference type="ARBA" id="ARBA00035141"/>
    </source>
</evidence>
<dbReference type="RefSeq" id="WP_103067017.1">
    <property type="nucleotide sequence ID" value="NZ_AZRL01000012.1"/>
</dbReference>
<dbReference type="InterPro" id="IPR036870">
    <property type="entry name" value="Ribosomal_bS18_sf"/>
</dbReference>
<dbReference type="InterPro" id="IPR018275">
    <property type="entry name" value="Ribosomal_bS18_CS"/>
</dbReference>
<dbReference type="GO" id="GO:0070181">
    <property type="term" value="F:small ribosomal subunit rRNA binding"/>
    <property type="evidence" value="ECO:0007669"/>
    <property type="project" value="TreeGrafter"/>
</dbReference>
<comment type="similarity">
    <text evidence="1 5 6">Belongs to the bacterial ribosomal protein bS18 family.</text>
</comment>
<evidence type="ECO:0000313" key="7">
    <source>
        <dbReference type="EMBL" id="PNR96514.1"/>
    </source>
</evidence>
<keyword evidence="5" id="KW-0694">RNA-binding</keyword>
<dbReference type="PANTHER" id="PTHR13479:SF40">
    <property type="entry name" value="SMALL RIBOSOMAL SUBUNIT PROTEIN BS18M"/>
    <property type="match status" value="1"/>
</dbReference>
<comment type="caution">
    <text evidence="7">The sequence shown here is derived from an EMBL/GenBank/DDBJ whole genome shotgun (WGS) entry which is preliminary data.</text>
</comment>
<dbReference type="GO" id="GO:0006412">
    <property type="term" value="P:translation"/>
    <property type="evidence" value="ECO:0007669"/>
    <property type="project" value="UniProtKB-UniRule"/>
</dbReference>
<comment type="subunit">
    <text evidence="5">Part of the 30S ribosomal subunit. Forms a tight heterodimer with protein bS6.</text>
</comment>
<dbReference type="AlphaFoldDB" id="A0A2K1P159"/>
<evidence type="ECO:0000256" key="6">
    <source>
        <dbReference type="RuleBase" id="RU003910"/>
    </source>
</evidence>
<dbReference type="SUPFAM" id="SSF46911">
    <property type="entry name" value="Ribosomal protein S18"/>
    <property type="match status" value="1"/>
</dbReference>
<dbReference type="EMBL" id="AZRL01000012">
    <property type="protein sequence ID" value="PNR96514.1"/>
    <property type="molecule type" value="Genomic_DNA"/>
</dbReference>
<dbReference type="GO" id="GO:0003735">
    <property type="term" value="F:structural constituent of ribosome"/>
    <property type="evidence" value="ECO:0007669"/>
    <property type="project" value="InterPro"/>
</dbReference>
<gene>
    <name evidence="5" type="primary">rpsR</name>
    <name evidence="7" type="ORF">X929_05540</name>
</gene>
<evidence type="ECO:0000256" key="5">
    <source>
        <dbReference type="HAMAP-Rule" id="MF_00270"/>
    </source>
</evidence>
<sequence length="76" mass="9226">MAYVKRERKKVKKCKLCRDNVEYIDYKDVRKLKEFMNDKGKILPKRINGNCAKHQRMVRTAIHRARKMMLVPYVNE</sequence>
<evidence type="ECO:0000256" key="2">
    <source>
        <dbReference type="ARBA" id="ARBA00022980"/>
    </source>
</evidence>
<dbReference type="PRINTS" id="PR00974">
    <property type="entry name" value="RIBOSOMALS18"/>
</dbReference>
<evidence type="ECO:0000313" key="8">
    <source>
        <dbReference type="Proteomes" id="UP000236434"/>
    </source>
</evidence>
<dbReference type="Gene3D" id="4.10.640.10">
    <property type="entry name" value="Ribosomal protein S18"/>
    <property type="match status" value="1"/>
</dbReference>
<dbReference type="OrthoDB" id="9812008at2"/>
<proteinExistence type="inferred from homology"/>
<dbReference type="Pfam" id="PF01084">
    <property type="entry name" value="Ribosomal_S18"/>
    <property type="match status" value="1"/>
</dbReference>
<keyword evidence="2 5" id="KW-0689">Ribosomal protein</keyword>
<dbReference type="PROSITE" id="PS00057">
    <property type="entry name" value="RIBOSOMAL_S18"/>
    <property type="match status" value="1"/>
</dbReference>
<dbReference type="GO" id="GO:0022627">
    <property type="term" value="C:cytosolic small ribosomal subunit"/>
    <property type="evidence" value="ECO:0007669"/>
    <property type="project" value="TreeGrafter"/>
</dbReference>
<accession>A0A2K1P159</accession>
<name>A0A2K1P159_9BACT</name>
<evidence type="ECO:0000256" key="3">
    <source>
        <dbReference type="ARBA" id="ARBA00023274"/>
    </source>
</evidence>
<comment type="function">
    <text evidence="5">Binds as a heterodimer with protein bS6 to the central domain of the 16S rRNA, where it helps stabilize the platform of the 30S subunit.</text>
</comment>
<reference evidence="7 8" key="1">
    <citation type="submission" date="2013-12" db="EMBL/GenBank/DDBJ databases">
        <title>Comparative genomics of Petrotoga isolates.</title>
        <authorList>
            <person name="Nesbo C.L."/>
            <person name="Charchuk R."/>
            <person name="Chow K."/>
        </authorList>
    </citation>
    <scope>NUCLEOTIDE SEQUENCE [LARGE SCALE GENOMIC DNA]</scope>
    <source>
        <strain evidence="7 8">DSM 13574</strain>
    </source>
</reference>
<keyword evidence="3 5" id="KW-0687">Ribonucleoprotein</keyword>
<dbReference type="NCBIfam" id="TIGR00165">
    <property type="entry name" value="S18"/>
    <property type="match status" value="1"/>
</dbReference>
<organism evidence="7 8">
    <name type="scientific">Petrotoga olearia DSM 13574</name>
    <dbReference type="NCBI Taxonomy" id="1122955"/>
    <lineage>
        <taxon>Bacteria</taxon>
        <taxon>Thermotogati</taxon>
        <taxon>Thermotogota</taxon>
        <taxon>Thermotogae</taxon>
        <taxon>Petrotogales</taxon>
        <taxon>Petrotogaceae</taxon>
        <taxon>Petrotoga</taxon>
    </lineage>
</organism>
<dbReference type="Proteomes" id="UP000236434">
    <property type="component" value="Unassembled WGS sequence"/>
</dbReference>